<evidence type="ECO:0000256" key="1">
    <source>
        <dbReference type="ARBA" id="ARBA00004239"/>
    </source>
</evidence>
<comment type="subcellular location">
    <subcellularLocation>
        <location evidence="1">Secreted</location>
        <location evidence="1">Extracellular space</location>
    </subcellularLocation>
</comment>
<evidence type="ECO:0000256" key="3">
    <source>
        <dbReference type="ARBA" id="ARBA00022801"/>
    </source>
</evidence>
<dbReference type="Ensembl" id="ENSNBRT00000027700.1">
    <property type="protein sequence ID" value="ENSNBRP00000026992.1"/>
    <property type="gene ID" value="ENSNBRG00000020432.1"/>
</dbReference>
<evidence type="ECO:0000259" key="11">
    <source>
        <dbReference type="PROSITE" id="PS50240"/>
    </source>
</evidence>
<dbReference type="CDD" id="cd00190">
    <property type="entry name" value="Tryp_SPc"/>
    <property type="match status" value="1"/>
</dbReference>
<dbReference type="GeneTree" id="ENSGT00910000144271"/>
<sequence>MGHKLWSGLLWWSKELLLGCSLPIHSLSYIRKLMKNYSKYILELKTSIRLKSSQTLSGIVGGREAKPHSRPYMASIQYQAQHSCGGILIREDFVLTAAHCKGPCTVVLGAHDISKKEKSQQRIKVAKYYRHPKFNGKYDYDIMLLKLEKNATLNKYVKTTGLPKKNGKIPANIKCYVAGWGRTGKNTPASNVLKEATEKMQFSNECKSIWQEYFNSNQMICTKFTKKDGGVCQGDSGGPLICNKMSQGLTAFTLAEDCNNPKYPHVYTKINFFIPWIKEKMKE</sequence>
<dbReference type="InterPro" id="IPR001314">
    <property type="entry name" value="Peptidase_S1A"/>
</dbReference>
<dbReference type="FunFam" id="2.40.10.10:FF:000005">
    <property type="entry name" value="Serine protease 37"/>
    <property type="match status" value="1"/>
</dbReference>
<keyword evidence="6" id="KW-1015">Disulfide bond</keyword>
<dbReference type="EC" id="3.4.21.4" evidence="8"/>
<dbReference type="PRINTS" id="PR00722">
    <property type="entry name" value="CHYMOTRYPSIN"/>
</dbReference>
<evidence type="ECO:0000256" key="4">
    <source>
        <dbReference type="ARBA" id="ARBA00022825"/>
    </source>
</evidence>
<reference evidence="12" key="2">
    <citation type="submission" date="2025-09" db="UniProtKB">
        <authorList>
            <consortium name="Ensembl"/>
        </authorList>
    </citation>
    <scope>IDENTIFICATION</scope>
</reference>
<dbReference type="InterPro" id="IPR001254">
    <property type="entry name" value="Trypsin_dom"/>
</dbReference>
<keyword evidence="4 9" id="KW-0720">Serine protease</keyword>
<dbReference type="GO" id="GO:0004252">
    <property type="term" value="F:serine-type endopeptidase activity"/>
    <property type="evidence" value="ECO:0007669"/>
    <property type="project" value="UniProtKB-EC"/>
</dbReference>
<evidence type="ECO:0000256" key="2">
    <source>
        <dbReference type="ARBA" id="ARBA00022670"/>
    </source>
</evidence>
<dbReference type="InterPro" id="IPR018114">
    <property type="entry name" value="TRYPSIN_HIS"/>
</dbReference>
<evidence type="ECO:0000256" key="8">
    <source>
        <dbReference type="ARBA" id="ARBA00038868"/>
    </source>
</evidence>
<dbReference type="PROSITE" id="PS00135">
    <property type="entry name" value="TRYPSIN_SER"/>
    <property type="match status" value="1"/>
</dbReference>
<dbReference type="SMART" id="SM00020">
    <property type="entry name" value="Tryp_SPc"/>
    <property type="match status" value="1"/>
</dbReference>
<dbReference type="STRING" id="32507.ENSNBRP00000026992"/>
<evidence type="ECO:0000256" key="10">
    <source>
        <dbReference type="SAM" id="SignalP"/>
    </source>
</evidence>
<evidence type="ECO:0000313" key="12">
    <source>
        <dbReference type="Ensembl" id="ENSNBRP00000026992.1"/>
    </source>
</evidence>
<dbReference type="GO" id="GO:0005576">
    <property type="term" value="C:extracellular region"/>
    <property type="evidence" value="ECO:0007669"/>
    <property type="project" value="UniProtKB-SubCell"/>
</dbReference>
<dbReference type="InterPro" id="IPR043504">
    <property type="entry name" value="Peptidase_S1_PA_chymotrypsin"/>
</dbReference>
<dbReference type="InterPro" id="IPR009003">
    <property type="entry name" value="Peptidase_S1_PA"/>
</dbReference>
<name>A0A3Q4I8Z6_NEOBR</name>
<keyword evidence="10" id="KW-0732">Signal</keyword>
<dbReference type="Proteomes" id="UP000261580">
    <property type="component" value="Unassembled WGS sequence"/>
</dbReference>
<feature type="signal peptide" evidence="10">
    <location>
        <begin position="1"/>
        <end position="21"/>
    </location>
</feature>
<dbReference type="GO" id="GO:0006508">
    <property type="term" value="P:proteolysis"/>
    <property type="evidence" value="ECO:0007669"/>
    <property type="project" value="UniProtKB-KW"/>
</dbReference>
<evidence type="ECO:0000256" key="5">
    <source>
        <dbReference type="ARBA" id="ARBA00023145"/>
    </source>
</evidence>
<dbReference type="Pfam" id="PF00089">
    <property type="entry name" value="Trypsin"/>
    <property type="match status" value="1"/>
</dbReference>
<keyword evidence="5" id="KW-0865">Zymogen</keyword>
<evidence type="ECO:0000256" key="7">
    <source>
        <dbReference type="ARBA" id="ARBA00036320"/>
    </source>
</evidence>
<evidence type="ECO:0000256" key="6">
    <source>
        <dbReference type="ARBA" id="ARBA00023157"/>
    </source>
</evidence>
<reference evidence="12" key="1">
    <citation type="submission" date="2025-08" db="UniProtKB">
        <authorList>
            <consortium name="Ensembl"/>
        </authorList>
    </citation>
    <scope>IDENTIFICATION</scope>
</reference>
<evidence type="ECO:0000313" key="13">
    <source>
        <dbReference type="Proteomes" id="UP000261580"/>
    </source>
</evidence>
<accession>A0A3Q4I8Z6</accession>
<keyword evidence="13" id="KW-1185">Reference proteome</keyword>
<proteinExistence type="predicted"/>
<dbReference type="SUPFAM" id="SSF50494">
    <property type="entry name" value="Trypsin-like serine proteases"/>
    <property type="match status" value="1"/>
</dbReference>
<comment type="catalytic activity">
    <reaction evidence="7">
        <text>Preferential cleavage: Arg-|-Xaa, Lys-|-Xaa.</text>
        <dbReference type="EC" id="3.4.21.4"/>
    </reaction>
</comment>
<protein>
    <recommendedName>
        <fullName evidence="8">trypsin</fullName>
        <ecNumber evidence="8">3.4.21.4</ecNumber>
    </recommendedName>
</protein>
<dbReference type="AlphaFoldDB" id="A0A3Q4I8Z6"/>
<dbReference type="InterPro" id="IPR033116">
    <property type="entry name" value="TRYPSIN_SER"/>
</dbReference>
<evidence type="ECO:0000256" key="9">
    <source>
        <dbReference type="RuleBase" id="RU363034"/>
    </source>
</evidence>
<dbReference type="Gene3D" id="2.40.10.10">
    <property type="entry name" value="Trypsin-like serine proteases"/>
    <property type="match status" value="2"/>
</dbReference>
<dbReference type="PROSITE" id="PS50240">
    <property type="entry name" value="TRYPSIN_DOM"/>
    <property type="match status" value="1"/>
</dbReference>
<dbReference type="PROSITE" id="PS00134">
    <property type="entry name" value="TRYPSIN_HIS"/>
    <property type="match status" value="1"/>
</dbReference>
<feature type="chain" id="PRO_5018638860" description="trypsin" evidence="10">
    <location>
        <begin position="22"/>
        <end position="283"/>
    </location>
</feature>
<keyword evidence="2 9" id="KW-0645">Protease</keyword>
<organism evidence="12 13">
    <name type="scientific">Neolamprologus brichardi</name>
    <name type="common">Fairy cichlid</name>
    <name type="synonym">Lamprologus brichardi</name>
    <dbReference type="NCBI Taxonomy" id="32507"/>
    <lineage>
        <taxon>Eukaryota</taxon>
        <taxon>Metazoa</taxon>
        <taxon>Chordata</taxon>
        <taxon>Craniata</taxon>
        <taxon>Vertebrata</taxon>
        <taxon>Euteleostomi</taxon>
        <taxon>Actinopterygii</taxon>
        <taxon>Neopterygii</taxon>
        <taxon>Teleostei</taxon>
        <taxon>Neoteleostei</taxon>
        <taxon>Acanthomorphata</taxon>
        <taxon>Ovalentaria</taxon>
        <taxon>Cichlomorphae</taxon>
        <taxon>Cichliformes</taxon>
        <taxon>Cichlidae</taxon>
        <taxon>African cichlids</taxon>
        <taxon>Pseudocrenilabrinae</taxon>
        <taxon>Lamprologini</taxon>
        <taxon>Neolamprologus</taxon>
    </lineage>
</organism>
<keyword evidence="3 9" id="KW-0378">Hydrolase</keyword>
<dbReference type="PANTHER" id="PTHR24271:SF80">
    <property type="entry name" value="GRANZYME 3, TANDEM DUPLICATE 1-RELATED"/>
    <property type="match status" value="1"/>
</dbReference>
<dbReference type="Bgee" id="ENSNBRG00000020432">
    <property type="expression patterns" value="Expressed in mesonephros and 2 other cell types or tissues"/>
</dbReference>
<dbReference type="PANTHER" id="PTHR24271">
    <property type="entry name" value="KALLIKREIN-RELATED"/>
    <property type="match status" value="1"/>
</dbReference>
<feature type="domain" description="Peptidase S1" evidence="11">
    <location>
        <begin position="59"/>
        <end position="282"/>
    </location>
</feature>